<evidence type="ECO:0000256" key="4">
    <source>
        <dbReference type="ARBA" id="ARBA00023136"/>
    </source>
</evidence>
<dbReference type="PANTHER" id="PTHR47737:SF1">
    <property type="entry name" value="GLYCINE BETAINE_PROLINE BETAINE TRANSPORT SYSTEM PERMEASE PROTEIN PROW"/>
    <property type="match status" value="1"/>
</dbReference>
<evidence type="ECO:0000313" key="7">
    <source>
        <dbReference type="Proteomes" id="UP000006565"/>
    </source>
</evidence>
<gene>
    <name evidence="6" type="ordered locus">Mpet_0196</name>
</gene>
<feature type="domain" description="ABC-type glycine betaine transport system substrate-binding" evidence="5">
    <location>
        <begin position="52"/>
        <end position="293"/>
    </location>
</feature>
<reference evidence="6 7" key="1">
    <citation type="journal article" date="2010" name="Stand. Genomic Sci.">
        <title>Complete genome sequence of Methanoplanus petrolearius type strain (SEBR 4847).</title>
        <authorList>
            <person name="Brambilla E."/>
            <person name="Djao O.D."/>
            <person name="Daligault H."/>
            <person name="Lapidus A."/>
            <person name="Lucas S."/>
            <person name="Hammon N."/>
            <person name="Nolan M."/>
            <person name="Tice H."/>
            <person name="Cheng J.F."/>
            <person name="Han C."/>
            <person name="Tapia R."/>
            <person name="Goodwin L."/>
            <person name="Pitluck S."/>
            <person name="Liolios K."/>
            <person name="Ivanova N."/>
            <person name="Mavromatis K."/>
            <person name="Mikhailova N."/>
            <person name="Pati A."/>
            <person name="Chen A."/>
            <person name="Palaniappan K."/>
            <person name="Land M."/>
            <person name="Hauser L."/>
            <person name="Chang Y.J."/>
            <person name="Jeffries C.D."/>
            <person name="Rohde M."/>
            <person name="Spring S."/>
            <person name="Sikorski J."/>
            <person name="Goker M."/>
            <person name="Woyke T."/>
            <person name="Bristow J."/>
            <person name="Eisen J.A."/>
            <person name="Markowitz V."/>
            <person name="Hugenholtz P."/>
            <person name="Kyrpides N.C."/>
            <person name="Klenk H.P."/>
        </authorList>
    </citation>
    <scope>NUCLEOTIDE SEQUENCE [LARGE SCALE GENOMIC DNA]</scope>
    <source>
        <strain evidence="7">DSM 11571 / OCM 486 / SEBR 4847</strain>
    </source>
</reference>
<dbReference type="GeneID" id="9742639"/>
<dbReference type="KEGG" id="mpi:Mpet_0196"/>
<dbReference type="Proteomes" id="UP000006565">
    <property type="component" value="Chromosome"/>
</dbReference>
<dbReference type="RefSeq" id="WP_013328153.1">
    <property type="nucleotide sequence ID" value="NC_014507.1"/>
</dbReference>
<dbReference type="OrthoDB" id="59515at2157"/>
<sequence precursor="true">MTGKFKAIGLIILVLFAFTLFAGCTGSDTGQTGEQTTTATATPTTGTESKDEVSIGYVLWDSEIASTNVLKQAFEKAGYDVELYAVDAGPLYQALADGDVDCSVSAWLPSTQANYWDTYGDDIDLVGRNMEGTKIGLVVPTYVTIDSIDEMNGVADKFDSTITGIEPGAGIMQNTEEAIDEYGLDYTLLSSSSAGMTAELAKAYKDEDWIVVTGWTPHWMFSRYDLKYLEDPKGVYGGDEYIATLARQGLKEDKPGVYTILQNFNWTADDMSAVMLDIEGGASEDEAAAAWIEANEETVNGWIS</sequence>
<name>E1REM7_METP4</name>
<dbReference type="GO" id="GO:0031460">
    <property type="term" value="P:glycine betaine transport"/>
    <property type="evidence" value="ECO:0007669"/>
    <property type="project" value="TreeGrafter"/>
</dbReference>
<dbReference type="GO" id="GO:0015226">
    <property type="term" value="F:carnitine transmembrane transporter activity"/>
    <property type="evidence" value="ECO:0007669"/>
    <property type="project" value="TreeGrafter"/>
</dbReference>
<dbReference type="InterPro" id="IPR007210">
    <property type="entry name" value="ABC_Gly_betaine_transp_sub-bd"/>
</dbReference>
<dbReference type="SUPFAM" id="SSF53850">
    <property type="entry name" value="Periplasmic binding protein-like II"/>
    <property type="match status" value="1"/>
</dbReference>
<proteinExistence type="predicted"/>
<dbReference type="HOGENOM" id="CLU_008673_1_0_2"/>
<keyword evidence="3" id="KW-1003">Cell membrane</keyword>
<dbReference type="GO" id="GO:0015871">
    <property type="term" value="P:choline transport"/>
    <property type="evidence" value="ECO:0007669"/>
    <property type="project" value="TreeGrafter"/>
</dbReference>
<dbReference type="EMBL" id="CP002117">
    <property type="protein sequence ID" value="ADN34974.1"/>
    <property type="molecule type" value="Genomic_DNA"/>
</dbReference>
<dbReference type="PANTHER" id="PTHR47737">
    <property type="entry name" value="GLYCINE BETAINE/PROLINE BETAINE TRANSPORT SYSTEM PERMEASE PROTEIN PROW"/>
    <property type="match status" value="1"/>
</dbReference>
<keyword evidence="7" id="KW-1185">Reference proteome</keyword>
<evidence type="ECO:0000256" key="1">
    <source>
        <dbReference type="ARBA" id="ARBA00004236"/>
    </source>
</evidence>
<dbReference type="CDD" id="cd13639">
    <property type="entry name" value="PBP2_OpuAC_like"/>
    <property type="match status" value="1"/>
</dbReference>
<dbReference type="GO" id="GO:0043190">
    <property type="term" value="C:ATP-binding cassette (ABC) transporter complex"/>
    <property type="evidence" value="ECO:0007669"/>
    <property type="project" value="InterPro"/>
</dbReference>
<dbReference type="eggNOG" id="arCOG02310">
    <property type="taxonomic scope" value="Archaea"/>
</dbReference>
<organism evidence="6 7">
    <name type="scientific">Methanolacinia petrolearia (strain DSM 11571 / OCM 486 / SEBR 4847)</name>
    <name type="common">Methanoplanus petrolearius</name>
    <dbReference type="NCBI Taxonomy" id="679926"/>
    <lineage>
        <taxon>Archaea</taxon>
        <taxon>Methanobacteriati</taxon>
        <taxon>Methanobacteriota</taxon>
        <taxon>Stenosarchaea group</taxon>
        <taxon>Methanomicrobia</taxon>
        <taxon>Methanomicrobiales</taxon>
        <taxon>Methanomicrobiaceae</taxon>
        <taxon>Methanolacinia</taxon>
    </lineage>
</organism>
<keyword evidence="4" id="KW-0472">Membrane</keyword>
<dbReference type="PROSITE" id="PS51257">
    <property type="entry name" value="PROKAR_LIPOPROTEIN"/>
    <property type="match status" value="1"/>
</dbReference>
<dbReference type="Gene3D" id="3.40.190.100">
    <property type="entry name" value="Glycine betaine-binding periplasmic protein, domain 2"/>
    <property type="match status" value="1"/>
</dbReference>
<evidence type="ECO:0000256" key="2">
    <source>
        <dbReference type="ARBA" id="ARBA00022448"/>
    </source>
</evidence>
<dbReference type="Pfam" id="PF04069">
    <property type="entry name" value="OpuAC"/>
    <property type="match status" value="1"/>
</dbReference>
<dbReference type="Gene3D" id="3.10.105.10">
    <property type="entry name" value="Dipeptide-binding Protein, Domain 3"/>
    <property type="match status" value="2"/>
</dbReference>
<evidence type="ECO:0000256" key="3">
    <source>
        <dbReference type="ARBA" id="ARBA00022475"/>
    </source>
</evidence>
<dbReference type="GO" id="GO:0005275">
    <property type="term" value="F:amine transmembrane transporter activity"/>
    <property type="evidence" value="ECO:0007669"/>
    <property type="project" value="TreeGrafter"/>
</dbReference>
<evidence type="ECO:0000259" key="5">
    <source>
        <dbReference type="Pfam" id="PF04069"/>
    </source>
</evidence>
<accession>E1REM7</accession>
<evidence type="ECO:0000313" key="6">
    <source>
        <dbReference type="EMBL" id="ADN34974.1"/>
    </source>
</evidence>
<dbReference type="AlphaFoldDB" id="E1REM7"/>
<keyword evidence="2" id="KW-0813">Transport</keyword>
<comment type="subcellular location">
    <subcellularLocation>
        <location evidence="1">Cell membrane</location>
    </subcellularLocation>
</comment>
<protein>
    <submittedName>
        <fullName evidence="6">Substrate-binding region of ABC-type glycine betaine transport system</fullName>
    </submittedName>
</protein>
<dbReference type="STRING" id="679926.Mpet_0196"/>